<gene>
    <name evidence="5" type="ORF">KC01_LOCUS38546</name>
</gene>
<dbReference type="Gene3D" id="2.10.25.10">
    <property type="entry name" value="Laminin"/>
    <property type="match status" value="1"/>
</dbReference>
<feature type="signal peptide" evidence="2">
    <location>
        <begin position="1"/>
        <end position="20"/>
    </location>
</feature>
<accession>A0AAV2MG63</accession>
<keyword evidence="1" id="KW-1015">Disulfide bond</keyword>
<name>A0AAV2MG63_KNICA</name>
<evidence type="ECO:0000259" key="4">
    <source>
        <dbReference type="Pfam" id="PF12714"/>
    </source>
</evidence>
<dbReference type="InterPro" id="IPR052749">
    <property type="entry name" value="Alpha-tectorin"/>
</dbReference>
<dbReference type="FunFam" id="2.10.25.10:FF:000055">
    <property type="entry name" value="alpha-tectorin isoform X1"/>
    <property type="match status" value="1"/>
</dbReference>
<dbReference type="Pfam" id="PF01826">
    <property type="entry name" value="TIL"/>
    <property type="match status" value="1"/>
</dbReference>
<dbReference type="InterPro" id="IPR036084">
    <property type="entry name" value="Ser_inhib-like_sf"/>
</dbReference>
<evidence type="ECO:0000256" key="2">
    <source>
        <dbReference type="SAM" id="SignalP"/>
    </source>
</evidence>
<proteinExistence type="predicted"/>
<dbReference type="PANTHER" id="PTHR46160:SF9">
    <property type="entry name" value="PROTEIN PRY2-RELATED"/>
    <property type="match status" value="1"/>
</dbReference>
<dbReference type="Proteomes" id="UP001497482">
    <property type="component" value="Chromosome 7"/>
</dbReference>
<sequence>MGFLLLHFALLLLFICPCQAQGEEVTDEPAMNCQPHSHFEECASPCQGTCPFPEPNEYCITVCVEGCVCDQGYVMSAGVCIPKENCGCSYRGRYYKPGQRFWEGPGCGRLCKCDTTLGMVVCKKASCSPKEKCSVVEGIRACRPLAHVHPRETLTA</sequence>
<reference evidence="5 6" key="1">
    <citation type="submission" date="2024-04" db="EMBL/GenBank/DDBJ databases">
        <authorList>
            <person name="Waldvogel A.-M."/>
            <person name="Schoenle A."/>
        </authorList>
    </citation>
    <scope>NUCLEOTIDE SEQUENCE [LARGE SCALE GENOMIC DNA]</scope>
</reference>
<keyword evidence="6" id="KW-1185">Reference proteome</keyword>
<dbReference type="InterPro" id="IPR002919">
    <property type="entry name" value="TIL_dom"/>
</dbReference>
<dbReference type="SUPFAM" id="SSF57567">
    <property type="entry name" value="Serine protease inhibitors"/>
    <property type="match status" value="1"/>
</dbReference>
<dbReference type="InterPro" id="IPR025615">
    <property type="entry name" value="TILa_dom"/>
</dbReference>
<feature type="domain" description="TILa" evidence="4">
    <location>
        <begin position="87"/>
        <end position="143"/>
    </location>
</feature>
<evidence type="ECO:0000313" key="6">
    <source>
        <dbReference type="Proteomes" id="UP001497482"/>
    </source>
</evidence>
<evidence type="ECO:0008006" key="7">
    <source>
        <dbReference type="Google" id="ProtNLM"/>
    </source>
</evidence>
<dbReference type="Pfam" id="PF12714">
    <property type="entry name" value="TILa"/>
    <property type="match status" value="1"/>
</dbReference>
<dbReference type="EMBL" id="OZ035829">
    <property type="protein sequence ID" value="CAL1612200.1"/>
    <property type="molecule type" value="Genomic_DNA"/>
</dbReference>
<evidence type="ECO:0000313" key="5">
    <source>
        <dbReference type="EMBL" id="CAL1612200.1"/>
    </source>
</evidence>
<evidence type="ECO:0000256" key="1">
    <source>
        <dbReference type="ARBA" id="ARBA00023157"/>
    </source>
</evidence>
<dbReference type="PANTHER" id="PTHR46160">
    <property type="entry name" value="ALPHA-TECTORIN-RELATED"/>
    <property type="match status" value="1"/>
</dbReference>
<feature type="chain" id="PRO_5043405007" description="TIL domain-containing protein" evidence="2">
    <location>
        <begin position="21"/>
        <end position="156"/>
    </location>
</feature>
<evidence type="ECO:0000259" key="3">
    <source>
        <dbReference type="Pfam" id="PF01826"/>
    </source>
</evidence>
<feature type="domain" description="TIL" evidence="3">
    <location>
        <begin position="33"/>
        <end position="86"/>
    </location>
</feature>
<dbReference type="CDD" id="cd19941">
    <property type="entry name" value="TIL"/>
    <property type="match status" value="1"/>
</dbReference>
<protein>
    <recommendedName>
        <fullName evidence="7">TIL domain-containing protein</fullName>
    </recommendedName>
</protein>
<dbReference type="AlphaFoldDB" id="A0AAV2MG63"/>
<keyword evidence="2" id="KW-0732">Signal</keyword>
<organism evidence="5 6">
    <name type="scientific">Knipowitschia caucasica</name>
    <name type="common">Caucasian dwarf goby</name>
    <name type="synonym">Pomatoschistus caucasicus</name>
    <dbReference type="NCBI Taxonomy" id="637954"/>
    <lineage>
        <taxon>Eukaryota</taxon>
        <taxon>Metazoa</taxon>
        <taxon>Chordata</taxon>
        <taxon>Craniata</taxon>
        <taxon>Vertebrata</taxon>
        <taxon>Euteleostomi</taxon>
        <taxon>Actinopterygii</taxon>
        <taxon>Neopterygii</taxon>
        <taxon>Teleostei</taxon>
        <taxon>Neoteleostei</taxon>
        <taxon>Acanthomorphata</taxon>
        <taxon>Gobiaria</taxon>
        <taxon>Gobiiformes</taxon>
        <taxon>Gobioidei</taxon>
        <taxon>Gobiidae</taxon>
        <taxon>Gobiinae</taxon>
        <taxon>Knipowitschia</taxon>
    </lineage>
</organism>